<evidence type="ECO:0000313" key="3">
    <source>
        <dbReference type="EMBL" id="PNW81451.1"/>
    </source>
</evidence>
<reference evidence="3 4" key="1">
    <citation type="journal article" date="2007" name="Science">
        <title>The Chlamydomonas genome reveals the evolution of key animal and plant functions.</title>
        <authorList>
            <person name="Merchant S.S."/>
            <person name="Prochnik S.E."/>
            <person name="Vallon O."/>
            <person name="Harris E.H."/>
            <person name="Karpowicz S.J."/>
            <person name="Witman G.B."/>
            <person name="Terry A."/>
            <person name="Salamov A."/>
            <person name="Fritz-Laylin L.K."/>
            <person name="Marechal-Drouard L."/>
            <person name="Marshall W.F."/>
            <person name="Qu L.H."/>
            <person name="Nelson D.R."/>
            <person name="Sanderfoot A.A."/>
            <person name="Spalding M.H."/>
            <person name="Kapitonov V.V."/>
            <person name="Ren Q."/>
            <person name="Ferris P."/>
            <person name="Lindquist E."/>
            <person name="Shapiro H."/>
            <person name="Lucas S.M."/>
            <person name="Grimwood J."/>
            <person name="Schmutz J."/>
            <person name="Cardol P."/>
            <person name="Cerutti H."/>
            <person name="Chanfreau G."/>
            <person name="Chen C.L."/>
            <person name="Cognat V."/>
            <person name="Croft M.T."/>
            <person name="Dent R."/>
            <person name="Dutcher S."/>
            <person name="Fernandez E."/>
            <person name="Fukuzawa H."/>
            <person name="Gonzalez-Ballester D."/>
            <person name="Gonzalez-Halphen D."/>
            <person name="Hallmann A."/>
            <person name="Hanikenne M."/>
            <person name="Hippler M."/>
            <person name="Inwood W."/>
            <person name="Jabbari K."/>
            <person name="Kalanon M."/>
            <person name="Kuras R."/>
            <person name="Lefebvre P.A."/>
            <person name="Lemaire S.D."/>
            <person name="Lobanov A.V."/>
            <person name="Lohr M."/>
            <person name="Manuell A."/>
            <person name="Meier I."/>
            <person name="Mets L."/>
            <person name="Mittag M."/>
            <person name="Mittelmeier T."/>
            <person name="Moroney J.V."/>
            <person name="Moseley J."/>
            <person name="Napoli C."/>
            <person name="Nedelcu A.M."/>
            <person name="Niyogi K."/>
            <person name="Novoselov S.V."/>
            <person name="Paulsen I.T."/>
            <person name="Pazour G."/>
            <person name="Purton S."/>
            <person name="Ral J.P."/>
            <person name="Riano-Pachon D.M."/>
            <person name="Riekhof W."/>
            <person name="Rymarquis L."/>
            <person name="Schroda M."/>
            <person name="Stern D."/>
            <person name="Umen J."/>
            <person name="Willows R."/>
            <person name="Wilson N."/>
            <person name="Zimmer S.L."/>
            <person name="Allmer J."/>
            <person name="Balk J."/>
            <person name="Bisova K."/>
            <person name="Chen C.J."/>
            <person name="Elias M."/>
            <person name="Gendler K."/>
            <person name="Hauser C."/>
            <person name="Lamb M.R."/>
            <person name="Ledford H."/>
            <person name="Long J.C."/>
            <person name="Minagawa J."/>
            <person name="Page M.D."/>
            <person name="Pan J."/>
            <person name="Pootakham W."/>
            <person name="Roje S."/>
            <person name="Rose A."/>
            <person name="Stahlberg E."/>
            <person name="Terauchi A.M."/>
            <person name="Yang P."/>
            <person name="Ball S."/>
            <person name="Bowler C."/>
            <person name="Dieckmann C.L."/>
            <person name="Gladyshev V.N."/>
            <person name="Green P."/>
            <person name="Jorgensen R."/>
            <person name="Mayfield S."/>
            <person name="Mueller-Roeber B."/>
            <person name="Rajamani S."/>
            <person name="Sayre R.T."/>
            <person name="Brokstein P."/>
            <person name="Dubchak I."/>
            <person name="Goodstein D."/>
            <person name="Hornick L."/>
            <person name="Huang Y.W."/>
            <person name="Jhaveri J."/>
            <person name="Luo Y."/>
            <person name="Martinez D."/>
            <person name="Ngau W.C."/>
            <person name="Otillar B."/>
            <person name="Poliakov A."/>
            <person name="Porter A."/>
            <person name="Szajkowski L."/>
            <person name="Werner G."/>
            <person name="Zhou K."/>
            <person name="Grigoriev I.V."/>
            <person name="Rokhsar D.S."/>
            <person name="Grossman A.R."/>
        </authorList>
    </citation>
    <scope>NUCLEOTIDE SEQUENCE [LARGE SCALE GENOMIC DNA]</scope>
    <source>
        <strain evidence="4">CC-503</strain>
    </source>
</reference>
<dbReference type="PaxDb" id="3055-EDO96400"/>
<dbReference type="RefSeq" id="XP_042923236.1">
    <property type="nucleotide sequence ID" value="XM_043064668.1"/>
</dbReference>
<gene>
    <name evidence="3" type="ORF">CHLRE_07g356650v5</name>
</gene>
<feature type="transmembrane region" description="Helical" evidence="2">
    <location>
        <begin position="26"/>
        <end position="46"/>
    </location>
</feature>
<dbReference type="EMBL" id="CM008968">
    <property type="protein sequence ID" value="PNW81451.1"/>
    <property type="molecule type" value="Genomic_DNA"/>
</dbReference>
<proteinExistence type="predicted"/>
<dbReference type="Gramene" id="PNW81451">
    <property type="protein sequence ID" value="PNW81451"/>
    <property type="gene ID" value="CHLRE_07g356650v5"/>
</dbReference>
<keyword evidence="2" id="KW-1133">Transmembrane helix</keyword>
<keyword evidence="2" id="KW-0812">Transmembrane</keyword>
<evidence type="ECO:0000313" key="4">
    <source>
        <dbReference type="Proteomes" id="UP000006906"/>
    </source>
</evidence>
<organism evidence="3 4">
    <name type="scientific">Chlamydomonas reinhardtii</name>
    <name type="common">Chlamydomonas smithii</name>
    <dbReference type="NCBI Taxonomy" id="3055"/>
    <lineage>
        <taxon>Eukaryota</taxon>
        <taxon>Viridiplantae</taxon>
        <taxon>Chlorophyta</taxon>
        <taxon>core chlorophytes</taxon>
        <taxon>Chlorophyceae</taxon>
        <taxon>CS clade</taxon>
        <taxon>Chlamydomonadales</taxon>
        <taxon>Chlamydomonadaceae</taxon>
        <taxon>Chlamydomonas</taxon>
    </lineage>
</organism>
<accession>A0A2K3DLR0</accession>
<dbReference type="InParanoid" id="A0A2K3DLR0"/>
<dbReference type="Proteomes" id="UP000006906">
    <property type="component" value="Chromosome 7"/>
</dbReference>
<protein>
    <submittedName>
        <fullName evidence="3">Uncharacterized protein</fullName>
    </submittedName>
</protein>
<evidence type="ECO:0000256" key="2">
    <source>
        <dbReference type="SAM" id="Phobius"/>
    </source>
</evidence>
<sequence length="239" mass="22698">MPRQRAGAGAPAAAAGGQRRRGRGRWAAAALVLLAAVAVAAASAALEDELQAPGAGQGRAAAAAAAGPAVGLWRGLARLPRRLLSPSAAITAALWRLCPSSVVRCSNTIQYDGRFATQKVVIAEPEAAAPAAEAAATPAAATGGTAPISTATGGELGAFYDYEYGGALAGGAGPVSGAALGPTSTQAPFGGASNLPTSGGLGGGTQTVVPETTTQGVFGGGGNVGRGVGGSAVPTGTSG</sequence>
<dbReference type="KEGG" id="cre:CHLRE_07g356650v5"/>
<keyword evidence="4" id="KW-1185">Reference proteome</keyword>
<evidence type="ECO:0000256" key="1">
    <source>
        <dbReference type="SAM" id="MobiDB-lite"/>
    </source>
</evidence>
<dbReference type="GeneID" id="5729190"/>
<name>A0A2K3DLR0_CHLRE</name>
<dbReference type="OrthoDB" id="549861at2759"/>
<keyword evidence="2" id="KW-0472">Membrane</keyword>
<dbReference type="AlphaFoldDB" id="A0A2K3DLR0"/>
<feature type="compositionally biased region" description="Gly residues" evidence="1">
    <location>
        <begin position="217"/>
        <end position="230"/>
    </location>
</feature>
<feature type="region of interest" description="Disordered" evidence="1">
    <location>
        <begin position="216"/>
        <end position="239"/>
    </location>
</feature>